<feature type="compositionally biased region" description="Low complexity" evidence="9">
    <location>
        <begin position="181"/>
        <end position="195"/>
    </location>
</feature>
<dbReference type="PROSITE" id="PS51194">
    <property type="entry name" value="HELICASE_CTER"/>
    <property type="match status" value="1"/>
</dbReference>
<feature type="compositionally biased region" description="Polar residues" evidence="9">
    <location>
        <begin position="917"/>
        <end position="929"/>
    </location>
</feature>
<dbReference type="Proteomes" id="UP000193922">
    <property type="component" value="Unassembled WGS sequence"/>
</dbReference>
<evidence type="ECO:0000256" key="9">
    <source>
        <dbReference type="SAM" id="MobiDB-lite"/>
    </source>
</evidence>
<keyword evidence="6" id="KW-0067">ATP-binding</keyword>
<keyword evidence="4" id="KW-0378">Hydrolase</keyword>
<dbReference type="GO" id="GO:0005524">
    <property type="term" value="F:ATP binding"/>
    <property type="evidence" value="ECO:0007669"/>
    <property type="project" value="UniProtKB-KW"/>
</dbReference>
<sequence length="1102" mass="122982">MANGQVAQSARSLSAAEILAKIKQAKQPTYTEEETQPEISHVELHSFVRSHLATDTYDAISYYIRQMAMGSASGMADMRMALRLWAEFLSWLNRQQPEIVVAYPDAAASIIEQQIPRDHDCSKVCKGLAGDPNTTDSTNPRCDFTRGIRYIVAKLGPLCDKGPANGYRSSDGDGDGDGDGDAAANDAAKNQDAIDASSTIEVSASESDIAIQPNPAPVVASSRFVTRTPRCLKSRQSAGALRKMRATAIRSRVRSCSANIRRKKLNQQSDPRRLSCVQHGCTISFCKDFAGSTFAARRVLILCPPTVQANWTLEFLKWTGVAEVDTPILPAPFELPPDGILAGDARLKHLKLLAKVRERAKTVITQKLISSGVMVMGYSSFRDHGNINSGWEDFVPDIRLWMLDHDEGHNIKNPSTRISTMANLLRSKSRNNLEEYWTMVDFCYPNFLSNLSDFRNSYINPIKSGLYSDSDASAKRLSTLRMKVLQRLLVPVEYIISCPLADVQRELYVSYIEHFCNMATADDRNLNKDLLLHGSTLTTICNHPAVCKAKLAYHRKLLSRKDAKRIKQITLMEFAEGDDSEVVDVETLKSTADERWTRDIFERHSQMVELQGAHQRISMLILLEIISKSVALGERVLVFSRSIQTMDYIQRVVKDLRVAVGPTTPFMQSGMVRIDGSTPVVDRQMLIDQFNVPKSPHNMFLISSMTGSLGINLVSASRVVIFDVGWNPLYDEQAVARAYRYGQRRRVYVYRLMTTGTWEERLFANNVFKVSMTRRVVDKQTMGRRVNKEDMKKYFELPPSDPPKITGKARDELLKDYSDDVVFASVMASYQDNISSVTPDATLLANEDENLSQEDMAHLEALFIHEKQRLGQLPPPLQPTQSQVQQAMVLANAVDSLHAATLPALHSLPLPTVASPDKQQNTPSSSSIGHGSLIPMQTCMLLVQPVVVPTTKGATTSAPLGTLSFAQQSQPLLQTLSQQAPSHIPEHIASSYKTAAEPRRLIQNVQNERITVTEALLRILSARLESQQLMDNDPDSARRKGLWGLIRSWQHLVNQYLAKGTPGYADRANHFNCSASLFELFPILYNSDDNYLSLVIRQFPLS</sequence>
<keyword evidence="5" id="KW-0347">Helicase</keyword>
<dbReference type="SUPFAM" id="SSF52540">
    <property type="entry name" value="P-loop containing nucleoside triphosphate hydrolases"/>
    <property type="match status" value="2"/>
</dbReference>
<dbReference type="STRING" id="61395.A0A1Y1VW50"/>
<evidence type="ECO:0000256" key="7">
    <source>
        <dbReference type="ARBA" id="ARBA00023125"/>
    </source>
</evidence>
<dbReference type="GeneID" id="63805507"/>
<evidence type="ECO:0000256" key="2">
    <source>
        <dbReference type="ARBA" id="ARBA00007025"/>
    </source>
</evidence>
<dbReference type="PANTHER" id="PTHR45797">
    <property type="entry name" value="RAD54-LIKE"/>
    <property type="match status" value="1"/>
</dbReference>
<dbReference type="InterPro" id="IPR044574">
    <property type="entry name" value="ARIP4-like"/>
</dbReference>
<feature type="region of interest" description="Disordered" evidence="9">
    <location>
        <begin position="163"/>
        <end position="195"/>
    </location>
</feature>
<feature type="domain" description="Helicase C-terminal" evidence="10">
    <location>
        <begin position="624"/>
        <end position="790"/>
    </location>
</feature>
<comment type="similarity">
    <text evidence="2">Belongs to the SNF2/RAD54 helicase family.</text>
</comment>
<keyword evidence="12" id="KW-1185">Reference proteome</keyword>
<reference evidence="11 12" key="1">
    <citation type="submission" date="2016-07" db="EMBL/GenBank/DDBJ databases">
        <title>Pervasive Adenine N6-methylation of Active Genes in Fungi.</title>
        <authorList>
            <consortium name="DOE Joint Genome Institute"/>
            <person name="Mondo S.J."/>
            <person name="Dannebaum R.O."/>
            <person name="Kuo R.C."/>
            <person name="Labutti K."/>
            <person name="Haridas S."/>
            <person name="Kuo A."/>
            <person name="Salamov A."/>
            <person name="Ahrendt S.R."/>
            <person name="Lipzen A."/>
            <person name="Sullivan W."/>
            <person name="Andreopoulos W.B."/>
            <person name="Clum A."/>
            <person name="Lindquist E."/>
            <person name="Daum C."/>
            <person name="Ramamoorthy G.K."/>
            <person name="Gryganskyi A."/>
            <person name="Culley D."/>
            <person name="Magnuson J.K."/>
            <person name="James T.Y."/>
            <person name="O'Malley M.A."/>
            <person name="Stajich J.E."/>
            <person name="Spatafora J.W."/>
            <person name="Visel A."/>
            <person name="Grigoriev I.V."/>
        </authorList>
    </citation>
    <scope>NUCLEOTIDE SEQUENCE [LARGE SCALE GENOMIC DNA]</scope>
    <source>
        <strain evidence="11 12">ATCC 12442</strain>
    </source>
</reference>
<dbReference type="RefSeq" id="XP_040739638.1">
    <property type="nucleotide sequence ID" value="XM_040888859.1"/>
</dbReference>
<dbReference type="InterPro" id="IPR038718">
    <property type="entry name" value="SNF2-like_sf"/>
</dbReference>
<evidence type="ECO:0000256" key="6">
    <source>
        <dbReference type="ARBA" id="ARBA00022840"/>
    </source>
</evidence>
<dbReference type="GO" id="GO:0005634">
    <property type="term" value="C:nucleus"/>
    <property type="evidence" value="ECO:0007669"/>
    <property type="project" value="UniProtKB-SubCell"/>
</dbReference>
<evidence type="ECO:0000313" key="11">
    <source>
        <dbReference type="EMBL" id="ORX65433.1"/>
    </source>
</evidence>
<accession>A0A1Y1VW50</accession>
<organism evidence="11 12">
    <name type="scientific">Linderina pennispora</name>
    <dbReference type="NCBI Taxonomy" id="61395"/>
    <lineage>
        <taxon>Eukaryota</taxon>
        <taxon>Fungi</taxon>
        <taxon>Fungi incertae sedis</taxon>
        <taxon>Zoopagomycota</taxon>
        <taxon>Kickxellomycotina</taxon>
        <taxon>Kickxellomycetes</taxon>
        <taxon>Kickxellales</taxon>
        <taxon>Kickxellaceae</taxon>
        <taxon>Linderina</taxon>
    </lineage>
</organism>
<feature type="region of interest" description="Disordered" evidence="9">
    <location>
        <begin position="911"/>
        <end position="930"/>
    </location>
</feature>
<evidence type="ECO:0000256" key="8">
    <source>
        <dbReference type="ARBA" id="ARBA00023242"/>
    </source>
</evidence>
<evidence type="ECO:0000256" key="4">
    <source>
        <dbReference type="ARBA" id="ARBA00022801"/>
    </source>
</evidence>
<dbReference type="InterPro" id="IPR001650">
    <property type="entry name" value="Helicase_C-like"/>
</dbReference>
<name>A0A1Y1VW50_9FUNG</name>
<dbReference type="SMART" id="SM00490">
    <property type="entry name" value="HELICc"/>
    <property type="match status" value="1"/>
</dbReference>
<comment type="caution">
    <text evidence="11">The sequence shown here is derived from an EMBL/GenBank/DDBJ whole genome shotgun (WGS) entry which is preliminary data.</text>
</comment>
<evidence type="ECO:0000313" key="12">
    <source>
        <dbReference type="Proteomes" id="UP000193922"/>
    </source>
</evidence>
<keyword evidence="3" id="KW-0547">Nucleotide-binding</keyword>
<dbReference type="Pfam" id="PF00271">
    <property type="entry name" value="Helicase_C"/>
    <property type="match status" value="1"/>
</dbReference>
<dbReference type="PANTHER" id="PTHR45797:SF1">
    <property type="entry name" value="HELICASE ARIP4"/>
    <property type="match status" value="1"/>
</dbReference>
<dbReference type="EMBL" id="MCFD01000030">
    <property type="protein sequence ID" value="ORX65433.1"/>
    <property type="molecule type" value="Genomic_DNA"/>
</dbReference>
<dbReference type="InterPro" id="IPR049730">
    <property type="entry name" value="SNF2/RAD54-like_C"/>
</dbReference>
<evidence type="ECO:0000259" key="10">
    <source>
        <dbReference type="PROSITE" id="PS51194"/>
    </source>
</evidence>
<proteinExistence type="inferred from homology"/>
<dbReference type="CDD" id="cd18793">
    <property type="entry name" value="SF2_C_SNF"/>
    <property type="match status" value="1"/>
</dbReference>
<dbReference type="GO" id="GO:0016887">
    <property type="term" value="F:ATP hydrolysis activity"/>
    <property type="evidence" value="ECO:0007669"/>
    <property type="project" value="InterPro"/>
</dbReference>
<evidence type="ECO:0000256" key="5">
    <source>
        <dbReference type="ARBA" id="ARBA00022806"/>
    </source>
</evidence>
<dbReference type="AlphaFoldDB" id="A0A1Y1VW50"/>
<dbReference type="Gene3D" id="3.40.50.10810">
    <property type="entry name" value="Tandem AAA-ATPase domain"/>
    <property type="match status" value="1"/>
</dbReference>
<dbReference type="GO" id="GO:0003677">
    <property type="term" value="F:DNA binding"/>
    <property type="evidence" value="ECO:0007669"/>
    <property type="project" value="UniProtKB-KW"/>
</dbReference>
<dbReference type="OrthoDB" id="2020972at2759"/>
<evidence type="ECO:0000256" key="3">
    <source>
        <dbReference type="ARBA" id="ARBA00022741"/>
    </source>
</evidence>
<dbReference type="Pfam" id="PF00176">
    <property type="entry name" value="SNF2-rel_dom"/>
    <property type="match status" value="1"/>
</dbReference>
<dbReference type="Gene3D" id="3.40.50.300">
    <property type="entry name" value="P-loop containing nucleotide triphosphate hydrolases"/>
    <property type="match status" value="1"/>
</dbReference>
<comment type="subcellular location">
    <subcellularLocation>
        <location evidence="1">Nucleus</location>
    </subcellularLocation>
</comment>
<dbReference type="InterPro" id="IPR000330">
    <property type="entry name" value="SNF2_N"/>
</dbReference>
<gene>
    <name evidence="11" type="ORF">DL89DRAFT_270965</name>
</gene>
<dbReference type="GO" id="GO:0004386">
    <property type="term" value="F:helicase activity"/>
    <property type="evidence" value="ECO:0007669"/>
    <property type="project" value="UniProtKB-KW"/>
</dbReference>
<keyword evidence="8" id="KW-0539">Nucleus</keyword>
<evidence type="ECO:0000256" key="1">
    <source>
        <dbReference type="ARBA" id="ARBA00004123"/>
    </source>
</evidence>
<keyword evidence="7" id="KW-0238">DNA-binding</keyword>
<protein>
    <recommendedName>
        <fullName evidence="10">Helicase C-terminal domain-containing protein</fullName>
    </recommendedName>
</protein>
<dbReference type="InterPro" id="IPR027417">
    <property type="entry name" value="P-loop_NTPase"/>
</dbReference>